<gene>
    <name evidence="3" type="ORF">LITE_LOCUS17815</name>
</gene>
<keyword evidence="1" id="KW-0472">Membrane</keyword>
<sequence>MISFLWFLCWPSGRFVHFPCDGSTEGEHRFGSGWCAWKASFLPHHPSSVESNPSWRVVAMAGGGGRCMRSQVAVEVRPRRWRMLEEGKRRLGFVDVDIVLVRGPGPIGFQTLGLCFFCLGLLTLSILLFVSFPIG</sequence>
<keyword evidence="1" id="KW-0812">Transmembrane</keyword>
<feature type="transmembrane region" description="Helical" evidence="1">
    <location>
        <begin position="112"/>
        <end position="134"/>
    </location>
</feature>
<evidence type="ECO:0000313" key="3">
    <source>
        <dbReference type="EMBL" id="CAI0418967.1"/>
    </source>
</evidence>
<organism evidence="3 4">
    <name type="scientific">Linum tenue</name>
    <dbReference type="NCBI Taxonomy" id="586396"/>
    <lineage>
        <taxon>Eukaryota</taxon>
        <taxon>Viridiplantae</taxon>
        <taxon>Streptophyta</taxon>
        <taxon>Embryophyta</taxon>
        <taxon>Tracheophyta</taxon>
        <taxon>Spermatophyta</taxon>
        <taxon>Magnoliopsida</taxon>
        <taxon>eudicotyledons</taxon>
        <taxon>Gunneridae</taxon>
        <taxon>Pentapetalae</taxon>
        <taxon>rosids</taxon>
        <taxon>fabids</taxon>
        <taxon>Malpighiales</taxon>
        <taxon>Linaceae</taxon>
        <taxon>Linum</taxon>
    </lineage>
</organism>
<feature type="non-terminal residue" evidence="3">
    <location>
        <position position="135"/>
    </location>
</feature>
<evidence type="ECO:0000256" key="2">
    <source>
        <dbReference type="SAM" id="SignalP"/>
    </source>
</evidence>
<protein>
    <submittedName>
        <fullName evidence="3">Uncharacterized protein</fullName>
    </submittedName>
</protein>
<feature type="signal peptide" evidence="2">
    <location>
        <begin position="1"/>
        <end position="15"/>
    </location>
</feature>
<evidence type="ECO:0000256" key="1">
    <source>
        <dbReference type="SAM" id="Phobius"/>
    </source>
</evidence>
<feature type="chain" id="PRO_5043942369" evidence="2">
    <location>
        <begin position="16"/>
        <end position="135"/>
    </location>
</feature>
<dbReference type="AlphaFoldDB" id="A0AAV0KB53"/>
<keyword evidence="2" id="KW-0732">Signal</keyword>
<evidence type="ECO:0000313" key="4">
    <source>
        <dbReference type="Proteomes" id="UP001154282"/>
    </source>
</evidence>
<keyword evidence="4" id="KW-1185">Reference proteome</keyword>
<name>A0AAV0KB53_9ROSI</name>
<reference evidence="3" key="1">
    <citation type="submission" date="2022-08" db="EMBL/GenBank/DDBJ databases">
        <authorList>
            <person name="Gutierrez-Valencia J."/>
        </authorList>
    </citation>
    <scope>NUCLEOTIDE SEQUENCE</scope>
</reference>
<keyword evidence="1" id="KW-1133">Transmembrane helix</keyword>
<comment type="caution">
    <text evidence="3">The sequence shown here is derived from an EMBL/GenBank/DDBJ whole genome shotgun (WGS) entry which is preliminary data.</text>
</comment>
<accession>A0AAV0KB53</accession>
<dbReference type="Proteomes" id="UP001154282">
    <property type="component" value="Unassembled WGS sequence"/>
</dbReference>
<proteinExistence type="predicted"/>
<dbReference type="EMBL" id="CAMGYJ010000005">
    <property type="protein sequence ID" value="CAI0418967.1"/>
    <property type="molecule type" value="Genomic_DNA"/>
</dbReference>